<dbReference type="GO" id="GO:0006435">
    <property type="term" value="P:threonyl-tRNA aminoacylation"/>
    <property type="evidence" value="ECO:0007669"/>
    <property type="project" value="UniProtKB-UniRule"/>
</dbReference>
<sequence>MAEHSVDDSAEAGPPIDVPAELTLDILRHSAAHLMASAVVELYPGAQYDVGPATDEGFFYNFRLPEHTHFVEDDLPRIESKMKELAKRRIPFEREVMSRDQARHLFSDLGQPFKVDIIDRMPDDVDSVGIYRTGNFVDLCRGPHVPHSGHLRALKLLRVAGVYWKGDESNEQLQRVYGTAFFDREQLDAFIAQREQARLRDHRRLGVELDLFSFPEEIGSGLALFHPKGGLVRKLMEDYSRQRHEEAGYEFVNSPHITKEDLFKTSGHLQWYADGMFPPMELDGGTRYYLKPMNCPFHILIYASRQRSYRELPLRMFEFGSVYRYEKSGVVHGLTRVRGMTQDDAHIFCSKAQMGDELRSLLQFVLDLLRDYGLSDFFLELQTKPEGKAFGTDEEWAEATDALRAAAVAMDLPLVLDEGGGTFYAPKISVQARDAIGRTWQLSTIQVDFMLPQRFDLHYIEADGTQARPIMIHRALFGSVERFFGILLEHYAGHFPLWLAPVQVEIVPVQDDAPEVLQYAAVLRDTLRAAGLRANVGDKPGARMQARIRDAVKQKVPYVVVVGRNDVERGDGVVNLRVTQTGAQEDVAVPELVQRMVREVAERSSG</sequence>
<evidence type="ECO:0000313" key="16">
    <source>
        <dbReference type="EMBL" id="MBJ7610199.1"/>
    </source>
</evidence>
<dbReference type="AlphaFoldDB" id="A0A934KGL3"/>
<comment type="similarity">
    <text evidence="2 14">Belongs to the class-II aminoacyl-tRNA synthetase family.</text>
</comment>
<keyword evidence="5 14" id="KW-0436">Ligase</keyword>
<evidence type="ECO:0000256" key="14">
    <source>
        <dbReference type="HAMAP-Rule" id="MF_00184"/>
    </source>
</evidence>
<dbReference type="SUPFAM" id="SSF52954">
    <property type="entry name" value="Class II aaRS ABD-related"/>
    <property type="match status" value="1"/>
</dbReference>
<proteinExistence type="inferred from homology"/>
<dbReference type="Pfam" id="PF03129">
    <property type="entry name" value="HGTP_anticodon"/>
    <property type="match status" value="1"/>
</dbReference>
<dbReference type="FunFam" id="3.30.980.10:FF:000005">
    <property type="entry name" value="Threonyl-tRNA synthetase, mitochondrial"/>
    <property type="match status" value="1"/>
</dbReference>
<evidence type="ECO:0000256" key="1">
    <source>
        <dbReference type="ARBA" id="ARBA00004496"/>
    </source>
</evidence>
<dbReference type="GO" id="GO:0004829">
    <property type="term" value="F:threonine-tRNA ligase activity"/>
    <property type="evidence" value="ECO:0007669"/>
    <property type="project" value="UniProtKB-UniRule"/>
</dbReference>
<dbReference type="SUPFAM" id="SSF55681">
    <property type="entry name" value="Class II aaRS and biotin synthetases"/>
    <property type="match status" value="1"/>
</dbReference>
<dbReference type="Gene3D" id="3.30.980.10">
    <property type="entry name" value="Threonyl-trna Synthetase, Chain A, domain 2"/>
    <property type="match status" value="1"/>
</dbReference>
<feature type="domain" description="Aminoacyl-transfer RNA synthetases class-II family profile" evidence="15">
    <location>
        <begin position="232"/>
        <end position="496"/>
    </location>
</feature>
<evidence type="ECO:0000256" key="12">
    <source>
        <dbReference type="ARBA" id="ARBA00023146"/>
    </source>
</evidence>
<dbReference type="InterPro" id="IPR006195">
    <property type="entry name" value="aa-tRNA-synth_II"/>
</dbReference>
<dbReference type="EMBL" id="JAEKNN010000058">
    <property type="protein sequence ID" value="MBJ7610199.1"/>
    <property type="molecule type" value="Genomic_DNA"/>
</dbReference>
<keyword evidence="9 14" id="KW-0067">ATP-binding</keyword>
<keyword evidence="12 14" id="KW-0030">Aminoacyl-tRNA synthetase</keyword>
<keyword evidence="3 14" id="KW-0963">Cytoplasm</keyword>
<dbReference type="EC" id="6.1.1.3" evidence="14"/>
<evidence type="ECO:0000256" key="5">
    <source>
        <dbReference type="ARBA" id="ARBA00022598"/>
    </source>
</evidence>
<evidence type="ECO:0000256" key="10">
    <source>
        <dbReference type="ARBA" id="ARBA00022884"/>
    </source>
</evidence>
<evidence type="ECO:0000256" key="6">
    <source>
        <dbReference type="ARBA" id="ARBA00022723"/>
    </source>
</evidence>
<dbReference type="PRINTS" id="PR01047">
    <property type="entry name" value="TRNASYNTHTHR"/>
</dbReference>
<evidence type="ECO:0000256" key="11">
    <source>
        <dbReference type="ARBA" id="ARBA00022917"/>
    </source>
</evidence>
<evidence type="ECO:0000259" key="15">
    <source>
        <dbReference type="PROSITE" id="PS50862"/>
    </source>
</evidence>
<dbReference type="GO" id="GO:0046872">
    <property type="term" value="F:metal ion binding"/>
    <property type="evidence" value="ECO:0007669"/>
    <property type="project" value="UniProtKB-KW"/>
</dbReference>
<dbReference type="GO" id="GO:0005524">
    <property type="term" value="F:ATP binding"/>
    <property type="evidence" value="ECO:0007669"/>
    <property type="project" value="UniProtKB-UniRule"/>
</dbReference>
<comment type="subcellular location">
    <subcellularLocation>
        <location evidence="1 14">Cytoplasm</location>
    </subcellularLocation>
</comment>
<dbReference type="PANTHER" id="PTHR11451:SF44">
    <property type="entry name" value="THREONINE--TRNA LIGASE, CHLOROPLASTIC_MITOCHONDRIAL 2"/>
    <property type="match status" value="1"/>
</dbReference>
<comment type="catalytic activity">
    <reaction evidence="13 14">
        <text>tRNA(Thr) + L-threonine + ATP = L-threonyl-tRNA(Thr) + AMP + diphosphate + H(+)</text>
        <dbReference type="Rhea" id="RHEA:24624"/>
        <dbReference type="Rhea" id="RHEA-COMP:9670"/>
        <dbReference type="Rhea" id="RHEA-COMP:9704"/>
        <dbReference type="ChEBI" id="CHEBI:15378"/>
        <dbReference type="ChEBI" id="CHEBI:30616"/>
        <dbReference type="ChEBI" id="CHEBI:33019"/>
        <dbReference type="ChEBI" id="CHEBI:57926"/>
        <dbReference type="ChEBI" id="CHEBI:78442"/>
        <dbReference type="ChEBI" id="CHEBI:78534"/>
        <dbReference type="ChEBI" id="CHEBI:456215"/>
        <dbReference type="EC" id="6.1.1.3"/>
    </reaction>
</comment>
<feature type="binding site" evidence="14">
    <location>
        <position position="295"/>
    </location>
    <ligand>
        <name>Zn(2+)</name>
        <dbReference type="ChEBI" id="CHEBI:29105"/>
        <note>catalytic</note>
    </ligand>
</feature>
<keyword evidence="6 14" id="KW-0479">Metal-binding</keyword>
<dbReference type="Pfam" id="PF00587">
    <property type="entry name" value="tRNA-synt_2b"/>
    <property type="match status" value="1"/>
</dbReference>
<evidence type="ECO:0000256" key="4">
    <source>
        <dbReference type="ARBA" id="ARBA00022555"/>
    </source>
</evidence>
<comment type="cofactor">
    <cofactor evidence="14">
        <name>Zn(2+)</name>
        <dbReference type="ChEBI" id="CHEBI:29105"/>
    </cofactor>
    <text evidence="14">Binds 1 zinc ion per subunit.</text>
</comment>
<evidence type="ECO:0000256" key="7">
    <source>
        <dbReference type="ARBA" id="ARBA00022741"/>
    </source>
</evidence>
<keyword evidence="8 14" id="KW-0862">Zinc</keyword>
<reference evidence="16 17" key="1">
    <citation type="submission" date="2020-10" db="EMBL/GenBank/DDBJ databases">
        <title>Ca. Dormibacterota MAGs.</title>
        <authorList>
            <person name="Montgomery K."/>
        </authorList>
    </citation>
    <scope>NUCLEOTIDE SEQUENCE [LARGE SCALE GENOMIC DNA]</scope>
    <source>
        <strain evidence="16">Mitchell_Peninsula_5</strain>
    </source>
</reference>
<dbReference type="FunFam" id="3.30.54.20:FF:000002">
    <property type="entry name" value="Threonine--tRNA ligase"/>
    <property type="match status" value="1"/>
</dbReference>
<dbReference type="NCBIfam" id="TIGR00418">
    <property type="entry name" value="thrS"/>
    <property type="match status" value="1"/>
</dbReference>
<dbReference type="Gene3D" id="3.30.930.10">
    <property type="entry name" value="Bira Bifunctional Protein, Domain 2"/>
    <property type="match status" value="1"/>
</dbReference>
<dbReference type="PROSITE" id="PS50862">
    <property type="entry name" value="AA_TRNA_LIGASE_II"/>
    <property type="match status" value="1"/>
</dbReference>
<dbReference type="InterPro" id="IPR012947">
    <property type="entry name" value="tRNA_SAD"/>
</dbReference>
<dbReference type="Gene3D" id="3.30.54.20">
    <property type="match status" value="1"/>
</dbReference>
<dbReference type="InterPro" id="IPR002320">
    <property type="entry name" value="Thr-tRNA-ligase_IIa"/>
</dbReference>
<gene>
    <name evidence="14" type="primary">thrS</name>
    <name evidence="16" type="ORF">JF887_12325</name>
</gene>
<evidence type="ECO:0000256" key="2">
    <source>
        <dbReference type="ARBA" id="ARBA00008226"/>
    </source>
</evidence>
<dbReference type="Pfam" id="PF07973">
    <property type="entry name" value="tRNA_SAD"/>
    <property type="match status" value="1"/>
</dbReference>
<feature type="binding site" evidence="14">
    <location>
        <position position="346"/>
    </location>
    <ligand>
        <name>Zn(2+)</name>
        <dbReference type="ChEBI" id="CHEBI:29105"/>
        <note>catalytic</note>
    </ligand>
</feature>
<dbReference type="HAMAP" id="MF_00184">
    <property type="entry name" value="Thr_tRNA_synth"/>
    <property type="match status" value="1"/>
</dbReference>
<dbReference type="CDD" id="cd00771">
    <property type="entry name" value="ThrRS_core"/>
    <property type="match status" value="1"/>
</dbReference>
<dbReference type="InterPro" id="IPR002314">
    <property type="entry name" value="aa-tRNA-synt_IIb"/>
</dbReference>
<keyword evidence="11 14" id="KW-0648">Protein biosynthesis</keyword>
<evidence type="ECO:0000256" key="8">
    <source>
        <dbReference type="ARBA" id="ARBA00022833"/>
    </source>
</evidence>
<feature type="binding site" evidence="14">
    <location>
        <position position="473"/>
    </location>
    <ligand>
        <name>Zn(2+)</name>
        <dbReference type="ChEBI" id="CHEBI:29105"/>
        <note>catalytic</note>
    </ligand>
</feature>
<evidence type="ECO:0000313" key="17">
    <source>
        <dbReference type="Proteomes" id="UP000614410"/>
    </source>
</evidence>
<protein>
    <recommendedName>
        <fullName evidence="14">Threonine--tRNA ligase</fullName>
        <ecNumber evidence="14">6.1.1.3</ecNumber>
    </recommendedName>
    <alternativeName>
        <fullName evidence="14">Threonyl-tRNA synthetase</fullName>
        <shortName evidence="14">ThrRS</shortName>
    </alternativeName>
</protein>
<dbReference type="InterPro" id="IPR018163">
    <property type="entry name" value="Thr/Ala-tRNA-synth_IIc_edit"/>
</dbReference>
<dbReference type="FunFam" id="3.30.930.10:FF:000019">
    <property type="entry name" value="Threonine--tRNA ligase"/>
    <property type="match status" value="1"/>
</dbReference>
<dbReference type="GO" id="GO:0005737">
    <property type="term" value="C:cytoplasm"/>
    <property type="evidence" value="ECO:0007669"/>
    <property type="project" value="UniProtKB-SubCell"/>
</dbReference>
<dbReference type="InterPro" id="IPR045864">
    <property type="entry name" value="aa-tRNA-synth_II/BPL/LPL"/>
</dbReference>
<keyword evidence="10 14" id="KW-0694">RNA-binding</keyword>
<evidence type="ECO:0000256" key="13">
    <source>
        <dbReference type="ARBA" id="ARBA00049515"/>
    </source>
</evidence>
<organism evidence="16 17">
    <name type="scientific">Candidatus Amunia macphersoniae</name>
    <dbReference type="NCBI Taxonomy" id="3127014"/>
    <lineage>
        <taxon>Bacteria</taxon>
        <taxon>Bacillati</taxon>
        <taxon>Candidatus Dormiibacterota</taxon>
        <taxon>Candidatus Dormibacteria</taxon>
        <taxon>Candidatus Aeolococcales</taxon>
        <taxon>Candidatus Aeolococcaceae</taxon>
        <taxon>Candidatus Amunia</taxon>
    </lineage>
</organism>
<dbReference type="InterPro" id="IPR036621">
    <property type="entry name" value="Anticodon-bd_dom_sf"/>
</dbReference>
<dbReference type="GO" id="GO:0000049">
    <property type="term" value="F:tRNA binding"/>
    <property type="evidence" value="ECO:0007669"/>
    <property type="project" value="UniProtKB-KW"/>
</dbReference>
<dbReference type="SUPFAM" id="SSF55186">
    <property type="entry name" value="ThrRS/AlaRS common domain"/>
    <property type="match status" value="1"/>
</dbReference>
<dbReference type="InterPro" id="IPR033728">
    <property type="entry name" value="ThrRS_core"/>
</dbReference>
<dbReference type="PANTHER" id="PTHR11451">
    <property type="entry name" value="THREONINE-TRNA LIGASE"/>
    <property type="match status" value="1"/>
</dbReference>
<dbReference type="Proteomes" id="UP000614410">
    <property type="component" value="Unassembled WGS sequence"/>
</dbReference>
<comment type="caution">
    <text evidence="14">Lacks conserved residue(s) required for the propagation of feature annotation.</text>
</comment>
<dbReference type="Gene3D" id="3.40.50.800">
    <property type="entry name" value="Anticodon-binding domain"/>
    <property type="match status" value="1"/>
</dbReference>
<dbReference type="InterPro" id="IPR004154">
    <property type="entry name" value="Anticodon-bd"/>
</dbReference>
<dbReference type="SMART" id="SM00863">
    <property type="entry name" value="tRNA_SAD"/>
    <property type="match status" value="1"/>
</dbReference>
<evidence type="ECO:0000256" key="9">
    <source>
        <dbReference type="ARBA" id="ARBA00022840"/>
    </source>
</evidence>
<accession>A0A934KGL3</accession>
<keyword evidence="4 14" id="KW-0820">tRNA-binding</keyword>
<comment type="subunit">
    <text evidence="14">Homodimer.</text>
</comment>
<keyword evidence="7 14" id="KW-0547">Nucleotide-binding</keyword>
<comment type="caution">
    <text evidence="16">The sequence shown here is derived from an EMBL/GenBank/DDBJ whole genome shotgun (WGS) entry which is preliminary data.</text>
</comment>
<evidence type="ECO:0000256" key="3">
    <source>
        <dbReference type="ARBA" id="ARBA00022490"/>
    </source>
</evidence>
<name>A0A934KGL3_9BACT</name>